<evidence type="ECO:0000313" key="3">
    <source>
        <dbReference type="Proteomes" id="UP000189443"/>
    </source>
</evidence>
<name>A0A1S6J8F4_9ACTN</name>
<accession>A0A1S6J8F4</accession>
<gene>
    <name evidence="2" type="ORF">B1H29_14855</name>
</gene>
<dbReference type="RefSeq" id="WP_055418347.1">
    <property type="nucleotide sequence ID" value="NZ_CP019724.1"/>
</dbReference>
<dbReference type="Proteomes" id="UP000189443">
    <property type="component" value="Chromosome"/>
</dbReference>
<protein>
    <submittedName>
        <fullName evidence="2">Uncharacterized protein</fullName>
    </submittedName>
</protein>
<keyword evidence="3" id="KW-1185">Reference proteome</keyword>
<dbReference type="AlphaFoldDB" id="A0A1S6J8F4"/>
<evidence type="ECO:0000256" key="1">
    <source>
        <dbReference type="SAM" id="MobiDB-lite"/>
    </source>
</evidence>
<organism evidence="2 3">
    <name type="scientific">Streptomyces pactum</name>
    <dbReference type="NCBI Taxonomy" id="68249"/>
    <lineage>
        <taxon>Bacteria</taxon>
        <taxon>Bacillati</taxon>
        <taxon>Actinomycetota</taxon>
        <taxon>Actinomycetes</taxon>
        <taxon>Kitasatosporales</taxon>
        <taxon>Streptomycetaceae</taxon>
        <taxon>Streptomyces</taxon>
    </lineage>
</organism>
<feature type="compositionally biased region" description="Gly residues" evidence="1">
    <location>
        <begin position="104"/>
        <end position="120"/>
    </location>
</feature>
<evidence type="ECO:0000313" key="2">
    <source>
        <dbReference type="EMBL" id="AQS68042.1"/>
    </source>
</evidence>
<dbReference type="EMBL" id="CP019724">
    <property type="protein sequence ID" value="AQS68042.1"/>
    <property type="molecule type" value="Genomic_DNA"/>
</dbReference>
<sequence>MALVWAGMGGTAAAGTGATLPWDGGRSVTAVAVARQAAAQELAVWDARRAAAYREAVRKAVARAQEWQAAAVRADSGATSAQAEAQGGGAAREATPDVPAVGGSTAGGGSAPSAGSGVGARIGEALETPHPRPESEAGTDPEHRQAVEDSFTDPVKELTYSPAP</sequence>
<reference evidence="2 3" key="1">
    <citation type="submission" date="2017-02" db="EMBL/GenBank/DDBJ databases">
        <title>Streptomyces pactum ACT12 Genome sequencing and assembly.</title>
        <authorList>
            <person name="Xue Q."/>
            <person name="Yan X."/>
            <person name="Jia L."/>
            <person name="Yan H."/>
        </authorList>
    </citation>
    <scope>NUCLEOTIDE SEQUENCE [LARGE SCALE GENOMIC DNA]</scope>
    <source>
        <strain evidence="2 3">ACT12</strain>
    </source>
</reference>
<dbReference type="KEGG" id="spac:B1H29_14855"/>
<feature type="region of interest" description="Disordered" evidence="1">
    <location>
        <begin position="73"/>
        <end position="164"/>
    </location>
</feature>
<feature type="compositionally biased region" description="Low complexity" evidence="1">
    <location>
        <begin position="73"/>
        <end position="85"/>
    </location>
</feature>
<feature type="compositionally biased region" description="Basic and acidic residues" evidence="1">
    <location>
        <begin position="127"/>
        <end position="147"/>
    </location>
</feature>
<proteinExistence type="predicted"/>
<dbReference type="OrthoDB" id="10012711at2"/>